<evidence type="ECO:0000256" key="8">
    <source>
        <dbReference type="ARBA" id="ARBA00023125"/>
    </source>
</evidence>
<feature type="compositionally biased region" description="Basic and acidic residues" evidence="10">
    <location>
        <begin position="529"/>
        <end position="543"/>
    </location>
</feature>
<dbReference type="InterPro" id="IPR036420">
    <property type="entry name" value="BRCT_dom_sf"/>
</dbReference>
<feature type="region of interest" description="Disordered" evidence="10">
    <location>
        <begin position="457"/>
        <end position="546"/>
    </location>
</feature>
<protein>
    <recommendedName>
        <fullName evidence="3">Replication factor C subunit 1</fullName>
    </recommendedName>
</protein>
<evidence type="ECO:0000256" key="6">
    <source>
        <dbReference type="ARBA" id="ARBA00022741"/>
    </source>
</evidence>
<keyword evidence="4" id="KW-0597">Phosphoprotein</keyword>
<feature type="compositionally biased region" description="Basic residues" evidence="10">
    <location>
        <begin position="1555"/>
        <end position="1568"/>
    </location>
</feature>
<feature type="compositionally biased region" description="Polar residues" evidence="10">
    <location>
        <begin position="494"/>
        <end position="523"/>
    </location>
</feature>
<feature type="region of interest" description="Disordered" evidence="10">
    <location>
        <begin position="589"/>
        <end position="645"/>
    </location>
</feature>
<dbReference type="SMART" id="SM00292">
    <property type="entry name" value="BRCT"/>
    <property type="match status" value="2"/>
</dbReference>
<accession>A0A8H3HGI2</accession>
<dbReference type="GO" id="GO:0005663">
    <property type="term" value="C:DNA replication factor C complex"/>
    <property type="evidence" value="ECO:0007669"/>
    <property type="project" value="InterPro"/>
</dbReference>
<dbReference type="SMART" id="SM00471">
    <property type="entry name" value="HDc"/>
    <property type="match status" value="1"/>
</dbReference>
<keyword evidence="8" id="KW-0238">DNA-binding</keyword>
<dbReference type="SUPFAM" id="SSF48019">
    <property type="entry name" value="post-AAA+ oligomerization domain-like"/>
    <property type="match status" value="1"/>
</dbReference>
<evidence type="ECO:0000259" key="12">
    <source>
        <dbReference type="PROSITE" id="PS51831"/>
    </source>
</evidence>
<keyword evidence="9" id="KW-0539">Nucleus</keyword>
<dbReference type="SUPFAM" id="SSF52113">
    <property type="entry name" value="BRCT domain"/>
    <property type="match status" value="2"/>
</dbReference>
<dbReference type="Pfam" id="PF00004">
    <property type="entry name" value="AAA"/>
    <property type="match status" value="1"/>
</dbReference>
<dbReference type="FunFam" id="3.40.50.10190:FF:000001">
    <property type="entry name" value="Replication factor C subunit 1"/>
    <property type="match status" value="1"/>
</dbReference>
<dbReference type="PROSITE" id="PS51831">
    <property type="entry name" value="HD"/>
    <property type="match status" value="1"/>
</dbReference>
<dbReference type="SUPFAM" id="SSF109604">
    <property type="entry name" value="HD-domain/PDEase-like"/>
    <property type="match status" value="1"/>
</dbReference>
<evidence type="ECO:0000313" key="14">
    <source>
        <dbReference type="Proteomes" id="UP000663853"/>
    </source>
</evidence>
<evidence type="ECO:0000313" key="13">
    <source>
        <dbReference type="EMBL" id="CAE6510732.1"/>
    </source>
</evidence>
<dbReference type="GO" id="GO:0003677">
    <property type="term" value="F:DNA binding"/>
    <property type="evidence" value="ECO:0007669"/>
    <property type="project" value="UniProtKB-KW"/>
</dbReference>
<comment type="similarity">
    <text evidence="2">Belongs to the activator 1 large subunit family.</text>
</comment>
<keyword evidence="6" id="KW-0547">Nucleotide-binding</keyword>
<feature type="region of interest" description="Disordered" evidence="10">
    <location>
        <begin position="748"/>
        <end position="832"/>
    </location>
</feature>
<dbReference type="InterPro" id="IPR003607">
    <property type="entry name" value="HD/PDEase_dom"/>
</dbReference>
<feature type="region of interest" description="Disordered" evidence="10">
    <location>
        <begin position="1"/>
        <end position="24"/>
    </location>
</feature>
<dbReference type="Pfam" id="PF08519">
    <property type="entry name" value="RFC1"/>
    <property type="match status" value="1"/>
</dbReference>
<dbReference type="SMART" id="SM00382">
    <property type="entry name" value="AAA"/>
    <property type="match status" value="1"/>
</dbReference>
<dbReference type="Proteomes" id="UP000663853">
    <property type="component" value="Unassembled WGS sequence"/>
</dbReference>
<dbReference type="InterPro" id="IPR027417">
    <property type="entry name" value="P-loop_NTPase"/>
</dbReference>
<dbReference type="Pfam" id="PF01966">
    <property type="entry name" value="HD"/>
    <property type="match status" value="1"/>
</dbReference>
<feature type="compositionally biased region" description="Basic and acidic residues" evidence="10">
    <location>
        <begin position="945"/>
        <end position="980"/>
    </location>
</feature>
<feature type="region of interest" description="Disordered" evidence="10">
    <location>
        <begin position="945"/>
        <end position="997"/>
    </location>
</feature>
<dbReference type="SUPFAM" id="SSF52540">
    <property type="entry name" value="P-loop containing nucleoside triphosphate hydrolases"/>
    <property type="match status" value="1"/>
</dbReference>
<dbReference type="InterPro" id="IPR003593">
    <property type="entry name" value="AAA+_ATPase"/>
</dbReference>
<evidence type="ECO:0000256" key="7">
    <source>
        <dbReference type="ARBA" id="ARBA00022840"/>
    </source>
</evidence>
<evidence type="ECO:0000256" key="9">
    <source>
        <dbReference type="ARBA" id="ARBA00023242"/>
    </source>
</evidence>
<evidence type="ECO:0000256" key="5">
    <source>
        <dbReference type="ARBA" id="ARBA00022705"/>
    </source>
</evidence>
<dbReference type="PANTHER" id="PTHR23389:SF6">
    <property type="entry name" value="REPLICATION FACTOR C SUBUNIT 1"/>
    <property type="match status" value="1"/>
</dbReference>
<sequence length="1568" mass="173305">MAQCPSPLTESEHELPSSQASSTLEGYPRVYKDPVHDYVELPAALSCIVDTPQFQRLRELKQLGLAYYVFPGAAHNRFEHCLGVAHLARKMVEGLRSRQPELGIDDRDVKCVTIAGLCHDLGHGPFSHVWDGKFIPAVSPGTKWTHEMGSEMMFDALCTDYDVDLSIDEQDFIKDLIRGRSKLSIGRVPPEKPFLFEIVANNRNGIDVDKFDYIQRDTHAVGNKMNDVTYRLIRSARVIKNEICYADKDWCMVSQLFESRFALHKMIYNHKSSKSIELMLVDALVLADPFMHLADKIHSAEEYLHLNDSILLEIERSKAPELEKSREIIHRIRTRQLYKQVDVYMFAVEHRETLKLLTPARAAEVAKTIEMPEGEDVELAAKDVAIDMSLIHLGMKDKRPVDLVKFYGKLSSRAAPENASHVFSQSSQELCLRIFTRNPDKFGIVQTACREVLRQLFPSESDEPPEAPSTPKVSHTKSLENSSGSISKDDLRKSASTPFAHNPFTTVPPNYRESGSPQLQSALNGKRNRGSEHNTPDLPDSKRIRALPLTNQDSVYLSMASKQASSNLRGFFGSQNGAKPTKKKTQILISDDEDEEPPAKSPSKSTPKPAPLNTSEPSRSPSPVRDRSIAKRKSKVLMSSDEEDNVRTAFKKAAVSVPTRQSDDDAVKTNSQAKPLAGMAIVFTGDFEWERERLADATKKNGGEVLKQPSPTMSFIVVGKNVSQSKLQAIEKKKLKTKTEKEFMELIKPKPALVVEKPTPVVKSPPKKATTSRNRKSSPPEEDEEISEPKPAPKTKKAMLAKKRASSPVASDDDVPTKPAVKKGGWNRPTGDAKFDAAMAAAKAAKAGGPSAPGSKEVPNGHPNALAGLTFVFTGELSSFSRDEAQDLAKRFGGRVTGQASGKTSYVVVGEGAGPGKMKKVASLGVKTLDEDGFLNLIGTREGKLDAKAQEKQKQEEEKIKQAARDMERREREAEKEAKKAQSTGNARPAPPPPTAQLWTTKYAPQNLKEICGNKALVDKLQLWLQEWQASAKSGFKKPGKNGMNTSRAVLLAGPPGIGKTTSAHLIAKAEGYTPIELNASDTRSKKLLENSANINNTSLDGWMANQGSSNVAGIEITDRTVLIMDEVDGMSAGDRGGVSALIALIKKTRVPIICIANDDKTPKLKSLLHSAFRLSFRKPEPQMVRSRILTIAFKEKMKIPANVIDQLIAGTQSDIRQVLNMLSTWKLSHDTMDFDEGKELVRQNEKYSIKSPFEVTNQILGPYTFSATSRHTLNDKIEMYFHDHSFVPLFIQENYLKTQPARTSKLSGKDAALEQLKLMDRAASSISDGDLVDAMIHGTQQHWSLMPLHAVTSTVRPSSFLYGTGLGYGGPLAMSFPQWLGQNSKQGKLQRQLGDIQIRMRLKVSGNKAEIRQSYIPALLPRLTRPLIDEGTNGVPSVIEVMDEYYLSKDEWDAMLELGIGSNKGDELANKISTATKTAFTRKYNSTDHPIAFHKPQEFGRPSTKIAAEAAPDHEDVLEVDDEPEEEEEKQPKGKGKASEIEKDKLIKESKPKAAAKAKGRKSTVKD</sequence>
<dbReference type="CDD" id="cd18140">
    <property type="entry name" value="HLD_clamp_RFC"/>
    <property type="match status" value="1"/>
</dbReference>
<evidence type="ECO:0000259" key="11">
    <source>
        <dbReference type="PROSITE" id="PS50172"/>
    </source>
</evidence>
<dbReference type="GO" id="GO:0005634">
    <property type="term" value="C:nucleus"/>
    <property type="evidence" value="ECO:0007669"/>
    <property type="project" value="UniProtKB-SubCell"/>
</dbReference>
<dbReference type="EMBL" id="CAJMXA010003676">
    <property type="protein sequence ID" value="CAE6510732.1"/>
    <property type="molecule type" value="Genomic_DNA"/>
</dbReference>
<feature type="compositionally biased region" description="Acidic residues" evidence="10">
    <location>
        <begin position="1519"/>
        <end position="1530"/>
    </location>
</feature>
<dbReference type="Gene3D" id="1.10.3210.10">
    <property type="entry name" value="Hypothetical protein af1432"/>
    <property type="match status" value="1"/>
</dbReference>
<dbReference type="Gene3D" id="3.40.50.10190">
    <property type="entry name" value="BRCT domain"/>
    <property type="match status" value="2"/>
</dbReference>
<keyword evidence="5" id="KW-0235">DNA replication</keyword>
<feature type="region of interest" description="Disordered" evidence="10">
    <location>
        <begin position="1509"/>
        <end position="1568"/>
    </location>
</feature>
<proteinExistence type="inferred from homology"/>
<dbReference type="InterPro" id="IPR003959">
    <property type="entry name" value="ATPase_AAA_core"/>
</dbReference>
<dbReference type="Pfam" id="PF19276">
    <property type="entry name" value="HD_assoc_2"/>
    <property type="match status" value="1"/>
</dbReference>
<keyword evidence="7" id="KW-0067">ATP-binding</keyword>
<feature type="compositionally biased region" description="Basic and acidic residues" evidence="10">
    <location>
        <begin position="1538"/>
        <end position="1553"/>
    </location>
</feature>
<evidence type="ECO:0000256" key="10">
    <source>
        <dbReference type="SAM" id="MobiDB-lite"/>
    </source>
</evidence>
<dbReference type="Gene3D" id="1.20.272.10">
    <property type="match status" value="1"/>
</dbReference>
<reference evidence="13" key="1">
    <citation type="submission" date="2021-01" db="EMBL/GenBank/DDBJ databases">
        <authorList>
            <person name="Kaushik A."/>
        </authorList>
    </citation>
    <scope>NUCLEOTIDE SEQUENCE</scope>
    <source>
        <strain evidence="13">AG6-10EEA</strain>
    </source>
</reference>
<feature type="compositionally biased region" description="Low complexity" evidence="10">
    <location>
        <begin position="754"/>
        <end position="768"/>
    </location>
</feature>
<feature type="compositionally biased region" description="Basic residues" evidence="10">
    <location>
        <begin position="793"/>
        <end position="805"/>
    </location>
</feature>
<dbReference type="GO" id="GO:0016887">
    <property type="term" value="F:ATP hydrolysis activity"/>
    <property type="evidence" value="ECO:0007669"/>
    <property type="project" value="InterPro"/>
</dbReference>
<dbReference type="GO" id="GO:0005524">
    <property type="term" value="F:ATP binding"/>
    <property type="evidence" value="ECO:0007669"/>
    <property type="project" value="UniProtKB-KW"/>
</dbReference>
<evidence type="ECO:0000256" key="3">
    <source>
        <dbReference type="ARBA" id="ARBA00020401"/>
    </source>
</evidence>
<dbReference type="GO" id="GO:0006271">
    <property type="term" value="P:DNA strand elongation involved in DNA replication"/>
    <property type="evidence" value="ECO:0007669"/>
    <property type="project" value="UniProtKB-ARBA"/>
</dbReference>
<dbReference type="Pfam" id="PF25361">
    <property type="entry name" value="AAA_lid_RFC1"/>
    <property type="match status" value="1"/>
</dbReference>
<dbReference type="FunFam" id="3.40.50.300:FF:000395">
    <property type="entry name" value="Replication factor C subunit 1"/>
    <property type="match status" value="1"/>
</dbReference>
<dbReference type="PROSITE" id="PS50172">
    <property type="entry name" value="BRCT"/>
    <property type="match status" value="2"/>
</dbReference>
<dbReference type="InterPro" id="IPR045509">
    <property type="entry name" value="HD_assoc_2"/>
</dbReference>
<evidence type="ECO:0000256" key="1">
    <source>
        <dbReference type="ARBA" id="ARBA00004123"/>
    </source>
</evidence>
<gene>
    <name evidence="13" type="ORF">RDB_LOCUS127353</name>
</gene>
<dbReference type="CDD" id="cd00009">
    <property type="entry name" value="AAA"/>
    <property type="match status" value="1"/>
</dbReference>
<organism evidence="13 14">
    <name type="scientific">Rhizoctonia solani</name>
    <dbReference type="NCBI Taxonomy" id="456999"/>
    <lineage>
        <taxon>Eukaryota</taxon>
        <taxon>Fungi</taxon>
        <taxon>Dikarya</taxon>
        <taxon>Basidiomycota</taxon>
        <taxon>Agaricomycotina</taxon>
        <taxon>Agaricomycetes</taxon>
        <taxon>Cantharellales</taxon>
        <taxon>Ceratobasidiaceae</taxon>
        <taxon>Rhizoctonia</taxon>
    </lineage>
</organism>
<feature type="domain" description="BRCT" evidence="11">
    <location>
        <begin position="671"/>
        <end position="750"/>
    </location>
</feature>
<name>A0A8H3HGI2_9AGAM</name>
<dbReference type="GO" id="GO:0003689">
    <property type="term" value="F:DNA clamp loader activity"/>
    <property type="evidence" value="ECO:0007669"/>
    <property type="project" value="InterPro"/>
</dbReference>
<dbReference type="InterPro" id="IPR001357">
    <property type="entry name" value="BRCT_dom"/>
</dbReference>
<dbReference type="FunFam" id="1.10.8.60:FF:000021">
    <property type="entry name" value="Replication factor C subunit 1"/>
    <property type="match status" value="1"/>
</dbReference>
<dbReference type="Gene3D" id="3.30.70.2760">
    <property type="match status" value="1"/>
</dbReference>
<evidence type="ECO:0000256" key="2">
    <source>
        <dbReference type="ARBA" id="ARBA00006116"/>
    </source>
</evidence>
<dbReference type="InterPro" id="IPR013725">
    <property type="entry name" value="DNA_replication_fac_RFC1_C"/>
</dbReference>
<dbReference type="PANTHER" id="PTHR23389">
    <property type="entry name" value="CHROMOSOME TRANSMISSION FIDELITY FACTOR 18"/>
    <property type="match status" value="1"/>
</dbReference>
<dbReference type="InterPro" id="IPR008921">
    <property type="entry name" value="DNA_pol3_clamp-load_cplx_C"/>
</dbReference>
<comment type="subcellular location">
    <subcellularLocation>
        <location evidence="1">Nucleus</location>
    </subcellularLocation>
</comment>
<dbReference type="FunFam" id="1.20.272.10:FF:000005">
    <property type="entry name" value="Replication factor C subunit 1"/>
    <property type="match status" value="1"/>
</dbReference>
<dbReference type="InterPro" id="IPR006674">
    <property type="entry name" value="HD_domain"/>
</dbReference>
<evidence type="ECO:0000256" key="4">
    <source>
        <dbReference type="ARBA" id="ARBA00022553"/>
    </source>
</evidence>
<dbReference type="CDD" id="cd00077">
    <property type="entry name" value="HDc"/>
    <property type="match status" value="1"/>
</dbReference>
<dbReference type="Pfam" id="PF00533">
    <property type="entry name" value="BRCT"/>
    <property type="match status" value="2"/>
</dbReference>
<dbReference type="Gene3D" id="1.10.8.60">
    <property type="match status" value="1"/>
</dbReference>
<feature type="domain" description="HD" evidence="12">
    <location>
        <begin position="77"/>
        <end position="214"/>
    </location>
</feature>
<dbReference type="Gene3D" id="3.40.50.300">
    <property type="entry name" value="P-loop containing nucleotide triphosphate hydrolases"/>
    <property type="match status" value="1"/>
</dbReference>
<feature type="domain" description="BRCT" evidence="11">
    <location>
        <begin position="861"/>
        <end position="942"/>
    </location>
</feature>
<comment type="caution">
    <text evidence="13">The sequence shown here is derived from an EMBL/GenBank/DDBJ whole genome shotgun (WGS) entry which is preliminary data.</text>
</comment>
<dbReference type="InterPro" id="IPR047854">
    <property type="entry name" value="RFC_lid"/>
</dbReference>